<dbReference type="InterPro" id="IPR011051">
    <property type="entry name" value="RmlC_Cupin_sf"/>
</dbReference>
<dbReference type="GO" id="GO:0004731">
    <property type="term" value="F:purine-nucleoside phosphorylase activity"/>
    <property type="evidence" value="ECO:0007669"/>
    <property type="project" value="TreeGrafter"/>
</dbReference>
<dbReference type="PANTHER" id="PTHR36540">
    <property type="entry name" value="PYRIMIDINE/PURINE NUCLEOSIDE PHOSPHORYLASE"/>
    <property type="match status" value="1"/>
</dbReference>
<organism evidence="3 4">
    <name type="scientific">Natronorubrum texcoconense</name>
    <dbReference type="NCBI Taxonomy" id="1095776"/>
    <lineage>
        <taxon>Archaea</taxon>
        <taxon>Methanobacteriati</taxon>
        <taxon>Methanobacteriota</taxon>
        <taxon>Stenosarchaea group</taxon>
        <taxon>Halobacteria</taxon>
        <taxon>Halobacteriales</taxon>
        <taxon>Natrialbaceae</taxon>
        <taxon>Natronorubrum</taxon>
    </lineage>
</organism>
<dbReference type="Pfam" id="PF06865">
    <property type="entry name" value="Ppnp"/>
    <property type="match status" value="1"/>
</dbReference>
<keyword evidence="4" id="KW-1185">Reference proteome</keyword>
<dbReference type="InterPro" id="IPR014710">
    <property type="entry name" value="RmlC-like_jellyroll"/>
</dbReference>
<dbReference type="GO" id="GO:0016154">
    <property type="term" value="F:pyrimidine-nucleoside phosphorylase activity"/>
    <property type="evidence" value="ECO:0007669"/>
    <property type="project" value="TreeGrafter"/>
</dbReference>
<dbReference type="Proteomes" id="UP000198882">
    <property type="component" value="Unassembled WGS sequence"/>
</dbReference>
<keyword evidence="2" id="KW-0808">Transferase</keyword>
<name>A0A1G9D0G3_9EURY</name>
<dbReference type="GO" id="GO:0005829">
    <property type="term" value="C:cytosol"/>
    <property type="evidence" value="ECO:0007669"/>
    <property type="project" value="TreeGrafter"/>
</dbReference>
<dbReference type="EMBL" id="FNFE01000005">
    <property type="protein sequence ID" value="SDK57406.1"/>
    <property type="molecule type" value="Genomic_DNA"/>
</dbReference>
<proteinExistence type="inferred from homology"/>
<dbReference type="RefSeq" id="WP_090309625.1">
    <property type="nucleotide sequence ID" value="NZ_FNFE01000005.1"/>
</dbReference>
<accession>A0A1G9D0G3</accession>
<evidence type="ECO:0000256" key="1">
    <source>
        <dbReference type="ARBA" id="ARBA00022676"/>
    </source>
</evidence>
<evidence type="ECO:0000313" key="4">
    <source>
        <dbReference type="Proteomes" id="UP000198882"/>
    </source>
</evidence>
<protein>
    <submittedName>
        <fullName evidence="3">Uncharacterized protein</fullName>
    </submittedName>
</protein>
<sequence>MSNDTFESATITKRANVYYDGSVTSRSLVTDDGVRKTLGIMHPGEYEFETEDEEHIELYAGRLTATVDGESTEYGAGESFTVPAATTFEVSVAELVDYCCTYE</sequence>
<dbReference type="PANTHER" id="PTHR36540:SF1">
    <property type="entry name" value="PYRIMIDINE_PURINE NUCLEOSIDE PHOSPHORYLASE"/>
    <property type="match status" value="1"/>
</dbReference>
<evidence type="ECO:0000313" key="3">
    <source>
        <dbReference type="EMBL" id="SDK57406.1"/>
    </source>
</evidence>
<dbReference type="SUPFAM" id="SSF51182">
    <property type="entry name" value="RmlC-like cupins"/>
    <property type="match status" value="1"/>
</dbReference>
<dbReference type="HAMAP" id="MF_01537">
    <property type="entry name" value="Nucleos_phosphorylase_PpnP"/>
    <property type="match status" value="1"/>
</dbReference>
<keyword evidence="1" id="KW-0328">Glycosyltransferase</keyword>
<dbReference type="OrthoDB" id="350881at2157"/>
<dbReference type="AlphaFoldDB" id="A0A1G9D0G3"/>
<dbReference type="InterPro" id="IPR009664">
    <property type="entry name" value="Ppnp"/>
</dbReference>
<dbReference type="Gene3D" id="2.60.120.10">
    <property type="entry name" value="Jelly Rolls"/>
    <property type="match status" value="1"/>
</dbReference>
<reference evidence="4" key="1">
    <citation type="submission" date="2016-10" db="EMBL/GenBank/DDBJ databases">
        <authorList>
            <person name="Varghese N."/>
            <person name="Submissions S."/>
        </authorList>
    </citation>
    <scope>NUCLEOTIDE SEQUENCE [LARGE SCALE GENOMIC DNA]</scope>
    <source>
        <strain evidence="4">B4,CECT 8067,JCM 17497</strain>
    </source>
</reference>
<evidence type="ECO:0000256" key="2">
    <source>
        <dbReference type="ARBA" id="ARBA00022679"/>
    </source>
</evidence>
<gene>
    <name evidence="3" type="ORF">SAMN04515672_3380</name>
</gene>